<sequence>MKKALTAAVLLLITSIITALLPWIADRDPAMAVFRAREAERAPDPDVLDNLRTTLDLPTTPWQSISATLSGNFGTSWINPTRSATSIAWSGLGTSVTLAASSTILATALAFALAWPRIRSVTTGRPSRASDITAMAVLGSIPEFVLTVVLLVTFALRLRIAPVSGVSWLPILALALPSAGLLGRVLLITIDNIGQEEWVRSWRINGVTPRHITTALATRTLGTLAPLIVLFFAGTIASTVFVESIFNIPGFGRTALNAAVDQDLPVLQVVVLTAVGIGIASGAVAALLRYVILRPLRGAGFGSSLGRDKPKGLVPFILTMTPLVLLLAGLRTEVHIAPTDRLLAPSAAHWLGTDQLGRDLLARLAHGAIYTIGTATAVTFVCAIVGLVLGLTGRWAAQVGDTLNALPAVLIGLVLAGVFGGSLWTAAGAVVLVGWIPLAAHAASVAAEARNTGYYQWAALSGAGLGRLVRVHLLPTVVPAVARHAASRIAHNALALAGLGFLGLGAPHDSPEWGVVLSESIRYAERAPWMMAAPTLLLILLGVAAALATDTRLKR</sequence>
<dbReference type="InterPro" id="IPR050366">
    <property type="entry name" value="BP-dependent_transpt_permease"/>
</dbReference>
<dbReference type="GO" id="GO:0005886">
    <property type="term" value="C:plasma membrane"/>
    <property type="evidence" value="ECO:0007669"/>
    <property type="project" value="UniProtKB-SubCell"/>
</dbReference>
<feature type="transmembrane region" description="Helical" evidence="7">
    <location>
        <begin position="224"/>
        <end position="246"/>
    </location>
</feature>
<evidence type="ECO:0000256" key="5">
    <source>
        <dbReference type="ARBA" id="ARBA00022989"/>
    </source>
</evidence>
<keyword evidence="2 7" id="KW-0813">Transport</keyword>
<dbReference type="KEGG" id="caz:CARG_07530"/>
<dbReference type="PROSITE" id="PS50928">
    <property type="entry name" value="ABC_TM1"/>
    <property type="match status" value="2"/>
</dbReference>
<keyword evidence="10" id="KW-1185">Reference proteome</keyword>
<dbReference type="Proteomes" id="UP000016943">
    <property type="component" value="Chromosome"/>
</dbReference>
<evidence type="ECO:0000256" key="2">
    <source>
        <dbReference type="ARBA" id="ARBA00022448"/>
    </source>
</evidence>
<dbReference type="InterPro" id="IPR035906">
    <property type="entry name" value="MetI-like_sf"/>
</dbReference>
<comment type="similarity">
    <text evidence="7">Belongs to the binding-protein-dependent transport system permease family.</text>
</comment>
<dbReference type="GO" id="GO:0055085">
    <property type="term" value="P:transmembrane transport"/>
    <property type="evidence" value="ECO:0007669"/>
    <property type="project" value="InterPro"/>
</dbReference>
<feature type="transmembrane region" description="Helical" evidence="7">
    <location>
        <begin position="136"/>
        <end position="156"/>
    </location>
</feature>
<dbReference type="eggNOG" id="COG0601">
    <property type="taxonomic scope" value="Bacteria"/>
</dbReference>
<keyword evidence="3" id="KW-1003">Cell membrane</keyword>
<feature type="domain" description="ABC transmembrane type-1" evidence="8">
    <location>
        <begin position="92"/>
        <end position="288"/>
    </location>
</feature>
<feature type="transmembrane region" description="Helical" evidence="7">
    <location>
        <begin position="527"/>
        <end position="548"/>
    </location>
</feature>
<feature type="transmembrane region" description="Helical" evidence="7">
    <location>
        <begin position="168"/>
        <end position="190"/>
    </location>
</feature>
<dbReference type="GeneID" id="78250258"/>
<evidence type="ECO:0000256" key="6">
    <source>
        <dbReference type="ARBA" id="ARBA00023136"/>
    </source>
</evidence>
<evidence type="ECO:0000256" key="7">
    <source>
        <dbReference type="RuleBase" id="RU363032"/>
    </source>
</evidence>
<evidence type="ECO:0000256" key="4">
    <source>
        <dbReference type="ARBA" id="ARBA00022692"/>
    </source>
</evidence>
<feature type="transmembrane region" description="Helical" evidence="7">
    <location>
        <begin position="368"/>
        <end position="391"/>
    </location>
</feature>
<feature type="transmembrane region" description="Helical" evidence="7">
    <location>
        <begin position="489"/>
        <end position="507"/>
    </location>
</feature>
<comment type="subcellular location">
    <subcellularLocation>
        <location evidence="1 7">Cell membrane</location>
        <topology evidence="1 7">Multi-pass membrane protein</topology>
    </subcellularLocation>
</comment>
<feature type="transmembrane region" description="Helical" evidence="7">
    <location>
        <begin position="426"/>
        <end position="447"/>
    </location>
</feature>
<feature type="transmembrane region" description="Helical" evidence="7">
    <location>
        <begin position="87"/>
        <end position="115"/>
    </location>
</feature>
<feature type="transmembrane region" description="Helical" evidence="7">
    <location>
        <begin position="266"/>
        <end position="292"/>
    </location>
</feature>
<dbReference type="PATRIC" id="fig|1348662.3.peg.1490"/>
<dbReference type="STRING" id="1348662.CARG_07530"/>
<dbReference type="RefSeq" id="WP_021012017.1">
    <property type="nucleotide sequence ID" value="NC_022198.1"/>
</dbReference>
<dbReference type="PANTHER" id="PTHR43386">
    <property type="entry name" value="OLIGOPEPTIDE TRANSPORT SYSTEM PERMEASE PROTEIN APPC"/>
    <property type="match status" value="1"/>
</dbReference>
<dbReference type="InterPro" id="IPR000515">
    <property type="entry name" value="MetI-like"/>
</dbReference>
<dbReference type="PANTHER" id="PTHR43386:SF1">
    <property type="entry name" value="D,D-DIPEPTIDE TRANSPORT SYSTEM PERMEASE PROTEIN DDPC-RELATED"/>
    <property type="match status" value="1"/>
</dbReference>
<feature type="transmembrane region" description="Helical" evidence="7">
    <location>
        <begin position="313"/>
        <end position="330"/>
    </location>
</feature>
<evidence type="ECO:0000256" key="1">
    <source>
        <dbReference type="ARBA" id="ARBA00004651"/>
    </source>
</evidence>
<feature type="transmembrane region" description="Helical" evidence="7">
    <location>
        <begin position="403"/>
        <end position="420"/>
    </location>
</feature>
<dbReference type="Gene3D" id="1.10.3720.10">
    <property type="entry name" value="MetI-like"/>
    <property type="match status" value="2"/>
</dbReference>
<dbReference type="eggNOG" id="COG1173">
    <property type="taxonomic scope" value="Bacteria"/>
</dbReference>
<gene>
    <name evidence="9" type="ORF">CARG_07530</name>
</gene>
<organism evidence="9 10">
    <name type="scientific">Corynebacterium argentoratense DSM 44202</name>
    <dbReference type="NCBI Taxonomy" id="1348662"/>
    <lineage>
        <taxon>Bacteria</taxon>
        <taxon>Bacillati</taxon>
        <taxon>Actinomycetota</taxon>
        <taxon>Actinomycetes</taxon>
        <taxon>Mycobacteriales</taxon>
        <taxon>Corynebacteriaceae</taxon>
        <taxon>Corynebacterium</taxon>
    </lineage>
</organism>
<reference evidence="9 10" key="1">
    <citation type="journal article" date="2013" name="Genome Announc.">
        <title>Whole-Genome Sequence of the Clinical Strain Corynebacterium argentoratense DSM 44202, Isolated from a Human Throat Specimen.</title>
        <authorList>
            <person name="Bomholt C."/>
            <person name="Glaub A."/>
            <person name="Gravermann K."/>
            <person name="Albersmeier A."/>
            <person name="Brinkrolf K."/>
            <person name="Ruckert C."/>
            <person name="Tauch A."/>
        </authorList>
    </citation>
    <scope>NUCLEOTIDE SEQUENCE [LARGE SCALE GENOMIC DNA]</scope>
    <source>
        <strain evidence="9">DSM 44202</strain>
    </source>
</reference>
<evidence type="ECO:0000313" key="10">
    <source>
        <dbReference type="Proteomes" id="UP000016943"/>
    </source>
</evidence>
<name>U3GZ35_9CORY</name>
<proteinExistence type="inferred from homology"/>
<dbReference type="EMBL" id="CP006365">
    <property type="protein sequence ID" value="AGU15626.1"/>
    <property type="molecule type" value="Genomic_DNA"/>
</dbReference>
<keyword evidence="5 7" id="KW-1133">Transmembrane helix</keyword>
<accession>U3GZ35</accession>
<evidence type="ECO:0000256" key="3">
    <source>
        <dbReference type="ARBA" id="ARBA00022475"/>
    </source>
</evidence>
<dbReference type="CDD" id="cd06261">
    <property type="entry name" value="TM_PBP2"/>
    <property type="match status" value="1"/>
</dbReference>
<dbReference type="Pfam" id="PF00528">
    <property type="entry name" value="BPD_transp_1"/>
    <property type="match status" value="2"/>
</dbReference>
<dbReference type="HOGENOM" id="CLU_031271_1_0_11"/>
<protein>
    <recommendedName>
        <fullName evidence="8">ABC transmembrane type-1 domain-containing protein</fullName>
    </recommendedName>
</protein>
<evidence type="ECO:0000313" key="9">
    <source>
        <dbReference type="EMBL" id="AGU15626.1"/>
    </source>
</evidence>
<keyword evidence="4 7" id="KW-0812">Transmembrane</keyword>
<keyword evidence="6 7" id="KW-0472">Membrane</keyword>
<dbReference type="SUPFAM" id="SSF161098">
    <property type="entry name" value="MetI-like"/>
    <property type="match status" value="1"/>
</dbReference>
<feature type="domain" description="ABC transmembrane type-1" evidence="8">
    <location>
        <begin position="364"/>
        <end position="549"/>
    </location>
</feature>
<evidence type="ECO:0000259" key="8">
    <source>
        <dbReference type="PROSITE" id="PS50928"/>
    </source>
</evidence>
<dbReference type="AlphaFoldDB" id="U3GZ35"/>
<dbReference type="OrthoDB" id="8480309at2"/>